<protein>
    <submittedName>
        <fullName evidence="1">Uncharacterized protein</fullName>
    </submittedName>
</protein>
<reference evidence="1 2" key="1">
    <citation type="submission" date="2020-08" db="EMBL/GenBank/DDBJ databases">
        <title>Sequencing the genomes of 1000 actinobacteria strains.</title>
        <authorList>
            <person name="Klenk H.-P."/>
        </authorList>
    </citation>
    <scope>NUCLEOTIDE SEQUENCE [LARGE SCALE GENOMIC DNA]</scope>
    <source>
        <strain evidence="1 2">DSM 43582</strain>
    </source>
</reference>
<gene>
    <name evidence="1" type="ORF">BJY24_000125</name>
</gene>
<evidence type="ECO:0000313" key="2">
    <source>
        <dbReference type="Proteomes" id="UP000540412"/>
    </source>
</evidence>
<accession>A0A7W9P8R5</accession>
<name>A0A7W9P8R5_9NOCA</name>
<sequence length="80" mass="8750">MRDTAEQAFEALIWRSQQTNTYLRATAAQVPSAELAERRTTQTGAVFRHLAAQLTSSSAAVIGSRKRMLTTGNLSKVTPK</sequence>
<dbReference type="AlphaFoldDB" id="A0A7W9P8R5"/>
<dbReference type="Proteomes" id="UP000540412">
    <property type="component" value="Unassembled WGS sequence"/>
</dbReference>
<evidence type="ECO:0000313" key="1">
    <source>
        <dbReference type="EMBL" id="MBB5911258.1"/>
    </source>
</evidence>
<keyword evidence="2" id="KW-1185">Reference proteome</keyword>
<comment type="caution">
    <text evidence="1">The sequence shown here is derived from an EMBL/GenBank/DDBJ whole genome shotgun (WGS) entry which is preliminary data.</text>
</comment>
<dbReference type="RefSeq" id="WP_040749301.1">
    <property type="nucleotide sequence ID" value="NZ_JACHIT010000001.1"/>
</dbReference>
<proteinExistence type="predicted"/>
<dbReference type="EMBL" id="JACHIT010000001">
    <property type="protein sequence ID" value="MBB5911258.1"/>
    <property type="molecule type" value="Genomic_DNA"/>
</dbReference>
<organism evidence="1 2">
    <name type="scientific">Nocardia transvalensis</name>
    <dbReference type="NCBI Taxonomy" id="37333"/>
    <lineage>
        <taxon>Bacteria</taxon>
        <taxon>Bacillati</taxon>
        <taxon>Actinomycetota</taxon>
        <taxon>Actinomycetes</taxon>
        <taxon>Mycobacteriales</taxon>
        <taxon>Nocardiaceae</taxon>
        <taxon>Nocardia</taxon>
    </lineage>
</organism>